<accession>A0A0L0C5I3</accession>
<gene>
    <name evidence="1" type="ORF">FF38_06025</name>
</gene>
<protein>
    <submittedName>
        <fullName evidence="1">Uncharacterized protein</fullName>
    </submittedName>
</protein>
<dbReference type="Proteomes" id="UP000037069">
    <property type="component" value="Unassembled WGS sequence"/>
</dbReference>
<dbReference type="InterPro" id="IPR027267">
    <property type="entry name" value="AH/BAR_dom_sf"/>
</dbReference>
<dbReference type="AlphaFoldDB" id="A0A0L0C5I3"/>
<dbReference type="Gene3D" id="1.20.1270.60">
    <property type="entry name" value="Arfaptin homology (AH) domain/BAR domain"/>
    <property type="match status" value="1"/>
</dbReference>
<dbReference type="EMBL" id="JRES01000963">
    <property type="protein sequence ID" value="KNC26689.1"/>
    <property type="molecule type" value="Genomic_DNA"/>
</dbReference>
<name>A0A0L0C5I3_LUCCU</name>
<keyword evidence="2" id="KW-1185">Reference proteome</keyword>
<comment type="caution">
    <text evidence="1">The sequence shown here is derived from an EMBL/GenBank/DDBJ whole genome shotgun (WGS) entry which is preliminary data.</text>
</comment>
<evidence type="ECO:0000313" key="2">
    <source>
        <dbReference type="Proteomes" id="UP000037069"/>
    </source>
</evidence>
<reference evidence="1 2" key="1">
    <citation type="journal article" date="2015" name="Nat. Commun.">
        <title>Lucilia cuprina genome unlocks parasitic fly biology to underpin future interventions.</title>
        <authorList>
            <person name="Anstead C.A."/>
            <person name="Korhonen P.K."/>
            <person name="Young N.D."/>
            <person name="Hall R.S."/>
            <person name="Jex A.R."/>
            <person name="Murali S.C."/>
            <person name="Hughes D.S."/>
            <person name="Lee S.F."/>
            <person name="Perry T."/>
            <person name="Stroehlein A.J."/>
            <person name="Ansell B.R."/>
            <person name="Breugelmans B."/>
            <person name="Hofmann A."/>
            <person name="Qu J."/>
            <person name="Dugan S."/>
            <person name="Lee S.L."/>
            <person name="Chao H."/>
            <person name="Dinh H."/>
            <person name="Han Y."/>
            <person name="Doddapaneni H.V."/>
            <person name="Worley K.C."/>
            <person name="Muzny D.M."/>
            <person name="Ioannidis P."/>
            <person name="Waterhouse R.M."/>
            <person name="Zdobnov E.M."/>
            <person name="James P.J."/>
            <person name="Bagnall N.H."/>
            <person name="Kotze A.C."/>
            <person name="Gibbs R.A."/>
            <person name="Richards S."/>
            <person name="Batterham P."/>
            <person name="Gasser R.B."/>
        </authorList>
    </citation>
    <scope>NUCLEOTIDE SEQUENCE [LARGE SCALE GENOMIC DNA]</scope>
    <source>
        <strain evidence="1 2">LS</strain>
        <tissue evidence="1">Full body</tissue>
    </source>
</reference>
<proteinExistence type="predicted"/>
<evidence type="ECO:0000313" key="1">
    <source>
        <dbReference type="EMBL" id="KNC26689.1"/>
    </source>
</evidence>
<feature type="non-terminal residue" evidence="1">
    <location>
        <position position="1"/>
    </location>
</feature>
<feature type="non-terminal residue" evidence="1">
    <location>
        <position position="273"/>
    </location>
</feature>
<organism evidence="1 2">
    <name type="scientific">Lucilia cuprina</name>
    <name type="common">Green bottle fly</name>
    <name type="synonym">Australian sheep blowfly</name>
    <dbReference type="NCBI Taxonomy" id="7375"/>
    <lineage>
        <taxon>Eukaryota</taxon>
        <taxon>Metazoa</taxon>
        <taxon>Ecdysozoa</taxon>
        <taxon>Arthropoda</taxon>
        <taxon>Hexapoda</taxon>
        <taxon>Insecta</taxon>
        <taxon>Pterygota</taxon>
        <taxon>Neoptera</taxon>
        <taxon>Endopterygota</taxon>
        <taxon>Diptera</taxon>
        <taxon>Brachycera</taxon>
        <taxon>Muscomorpha</taxon>
        <taxon>Oestroidea</taxon>
        <taxon>Calliphoridae</taxon>
        <taxon>Luciliinae</taxon>
        <taxon>Lucilia</taxon>
    </lineage>
</organism>
<sequence length="273" mass="31440">LREAASDTPSFRASVLTSHEQILKFEAWLNELESATSMIAKRVETLKDTVKGYCGGPPPFVQKSIVDNDSIALLLGRFGEAHMRYWSGLVSQTTENANQIRKMSSISYWSEKLDKDHTTDLMHNLGLLPNDQTILRRAIYDKDIENALLTGGFWNQTSQNLCTNKFSHLVSISSNIENFFPVYDYEQSIIDTTQEIETLRLDYALKRNELMTDIWILNAQEKEKIQEIYRSWLINETMMCSKVRPYLSILNASVYDNIHDYCISCLEEAKMLL</sequence>